<keyword evidence="2" id="KW-0012">Acyltransferase</keyword>
<feature type="domain" description="N-acetyltransferase" evidence="3">
    <location>
        <begin position="1"/>
        <end position="48"/>
    </location>
</feature>
<dbReference type="EMBL" id="UFQS01000164">
    <property type="protein sequence ID" value="SSX00671.1"/>
    <property type="molecule type" value="Genomic_DNA"/>
</dbReference>
<evidence type="ECO:0000256" key="2">
    <source>
        <dbReference type="ARBA" id="ARBA00023315"/>
    </source>
</evidence>
<evidence type="ECO:0000256" key="1">
    <source>
        <dbReference type="ARBA" id="ARBA00022679"/>
    </source>
</evidence>
<reference evidence="5" key="2">
    <citation type="submission" date="2018-07" db="EMBL/GenBank/DDBJ databases">
        <authorList>
            <person name="Quirk P.G."/>
            <person name="Krulwich T.A."/>
        </authorList>
    </citation>
    <scope>NUCLEOTIDE SEQUENCE</scope>
</reference>
<dbReference type="PANTHER" id="PTHR12327:SF0">
    <property type="entry name" value="ALPHA-TUBULIN N-ACETYLTRANSFERASE 1"/>
    <property type="match status" value="1"/>
</dbReference>
<dbReference type="GO" id="GO:0005874">
    <property type="term" value="C:microtubule"/>
    <property type="evidence" value="ECO:0007669"/>
    <property type="project" value="InterPro"/>
</dbReference>
<dbReference type="VEuPathDB" id="VectorBase:CSON003499"/>
<dbReference type="AlphaFoldDB" id="A0A336LVK3"/>
<evidence type="ECO:0000259" key="3">
    <source>
        <dbReference type="PROSITE" id="PS51730"/>
    </source>
</evidence>
<reference evidence="4" key="1">
    <citation type="submission" date="2018-04" db="EMBL/GenBank/DDBJ databases">
        <authorList>
            <person name="Go L.Y."/>
            <person name="Mitchell J.A."/>
        </authorList>
    </citation>
    <scope>NUCLEOTIDE SEQUENCE</scope>
    <source>
        <tissue evidence="4">Whole organism</tissue>
    </source>
</reference>
<sequence length="66" mass="7947">MLEQENLLPQEVAYDRPSVKLLNFLNKYYGLYTKIQQLNNFVIFDGFFDNKSDLENVDRRMRITAR</sequence>
<evidence type="ECO:0000313" key="4">
    <source>
        <dbReference type="EMBL" id="SSX00671.1"/>
    </source>
</evidence>
<gene>
    <name evidence="5" type="primary">CSON003499</name>
</gene>
<dbReference type="InterPro" id="IPR038746">
    <property type="entry name" value="Atat"/>
</dbReference>
<dbReference type="Gene3D" id="3.40.630.30">
    <property type="match status" value="1"/>
</dbReference>
<name>A0A336LVK3_CULSO</name>
<keyword evidence="1" id="KW-0808">Transferase</keyword>
<accession>A0A336LVK3</accession>
<dbReference type="GO" id="GO:0019799">
    <property type="term" value="F:tubulin N-acetyltransferase activity"/>
    <property type="evidence" value="ECO:0007669"/>
    <property type="project" value="InterPro"/>
</dbReference>
<dbReference type="EMBL" id="UFQT01000164">
    <property type="protein sequence ID" value="SSX21051.1"/>
    <property type="molecule type" value="Genomic_DNA"/>
</dbReference>
<dbReference type="Pfam" id="PF05301">
    <property type="entry name" value="Acetyltransf_16"/>
    <property type="match status" value="1"/>
</dbReference>
<dbReference type="InterPro" id="IPR007965">
    <property type="entry name" value="GNAT_ATAT"/>
</dbReference>
<proteinExistence type="predicted"/>
<organism evidence="5">
    <name type="scientific">Culicoides sonorensis</name>
    <name type="common">Biting midge</name>
    <dbReference type="NCBI Taxonomy" id="179676"/>
    <lineage>
        <taxon>Eukaryota</taxon>
        <taxon>Metazoa</taxon>
        <taxon>Ecdysozoa</taxon>
        <taxon>Arthropoda</taxon>
        <taxon>Hexapoda</taxon>
        <taxon>Insecta</taxon>
        <taxon>Pterygota</taxon>
        <taxon>Neoptera</taxon>
        <taxon>Endopterygota</taxon>
        <taxon>Diptera</taxon>
        <taxon>Nematocera</taxon>
        <taxon>Chironomoidea</taxon>
        <taxon>Ceratopogonidae</taxon>
        <taxon>Ceratopogoninae</taxon>
        <taxon>Culicoides</taxon>
        <taxon>Monoculicoides</taxon>
    </lineage>
</organism>
<evidence type="ECO:0000313" key="5">
    <source>
        <dbReference type="EMBL" id="SSX21051.1"/>
    </source>
</evidence>
<dbReference type="PROSITE" id="PS51730">
    <property type="entry name" value="GNAT_ATAT"/>
    <property type="match status" value="1"/>
</dbReference>
<protein>
    <submittedName>
        <fullName evidence="5">CSON003499 protein</fullName>
    </submittedName>
</protein>
<dbReference type="PANTHER" id="PTHR12327">
    <property type="entry name" value="ALPHA-TUBULIN N-ACETYLTRANSFERASE 1"/>
    <property type="match status" value="1"/>
</dbReference>